<evidence type="ECO:0000313" key="4">
    <source>
        <dbReference type="Proteomes" id="UP000663828"/>
    </source>
</evidence>
<protein>
    <submittedName>
        <fullName evidence="3">Uncharacterized protein</fullName>
    </submittedName>
</protein>
<gene>
    <name evidence="3" type="ORF">EDS130_LOCUS25484</name>
    <name evidence="2" type="ORF">XAT740_LOCUS21696</name>
</gene>
<reference evidence="3" key="1">
    <citation type="submission" date="2021-02" db="EMBL/GenBank/DDBJ databases">
        <authorList>
            <person name="Nowell W R."/>
        </authorList>
    </citation>
    <scope>NUCLEOTIDE SEQUENCE</scope>
</reference>
<dbReference type="EMBL" id="CAJNOR010001564">
    <property type="protein sequence ID" value="CAF1164946.1"/>
    <property type="molecule type" value="Genomic_DNA"/>
</dbReference>
<feature type="compositionally biased region" description="Low complexity" evidence="1">
    <location>
        <begin position="197"/>
        <end position="208"/>
    </location>
</feature>
<evidence type="ECO:0000313" key="2">
    <source>
        <dbReference type="EMBL" id="CAF1164946.1"/>
    </source>
</evidence>
<feature type="compositionally biased region" description="Polar residues" evidence="1">
    <location>
        <begin position="108"/>
        <end position="128"/>
    </location>
</feature>
<organism evidence="3">
    <name type="scientific">Adineta ricciae</name>
    <name type="common">Rotifer</name>
    <dbReference type="NCBI Taxonomy" id="249248"/>
    <lineage>
        <taxon>Eukaryota</taxon>
        <taxon>Metazoa</taxon>
        <taxon>Spiralia</taxon>
        <taxon>Gnathifera</taxon>
        <taxon>Rotifera</taxon>
        <taxon>Eurotatoria</taxon>
        <taxon>Bdelloidea</taxon>
        <taxon>Adinetida</taxon>
        <taxon>Adinetidae</taxon>
        <taxon>Adineta</taxon>
    </lineage>
</organism>
<comment type="caution">
    <text evidence="3">The sequence shown here is derived from an EMBL/GenBank/DDBJ whole genome shotgun (WGS) entry which is preliminary data.</text>
</comment>
<sequence>MIDYEFYYEQYRREPRRSTATQKDLLDYHSAISTATSNNWSQPVKRSLATTCIDGSKLPSTYENPYQVKDSFPKGKFRRKPLVAYEKKSREATSIIDSRPVASEKSRTSLSMTPNRPDMTQSKSTPSRISSAFVYDEKDSTAKLYGRRATAHANGWVRRYKSVNQSHVITNFLHDLERHQKHFFRKRTCQPQPSPFSPSSSASSFDLDLLLNKRRRKKC</sequence>
<name>A0A814WJH6_ADIRI</name>
<accession>A0A814WJH6</accession>
<proteinExistence type="predicted"/>
<dbReference type="Proteomes" id="UP000663828">
    <property type="component" value="Unassembled WGS sequence"/>
</dbReference>
<feature type="region of interest" description="Disordered" evidence="1">
    <location>
        <begin position="188"/>
        <end position="208"/>
    </location>
</feature>
<evidence type="ECO:0000256" key="1">
    <source>
        <dbReference type="SAM" id="MobiDB-lite"/>
    </source>
</evidence>
<dbReference type="AlphaFoldDB" id="A0A814WJH6"/>
<dbReference type="OrthoDB" id="10037188at2759"/>
<evidence type="ECO:0000313" key="3">
    <source>
        <dbReference type="EMBL" id="CAF1203206.1"/>
    </source>
</evidence>
<dbReference type="Proteomes" id="UP000663852">
    <property type="component" value="Unassembled WGS sequence"/>
</dbReference>
<feature type="region of interest" description="Disordered" evidence="1">
    <location>
        <begin position="93"/>
        <end position="128"/>
    </location>
</feature>
<dbReference type="EMBL" id="CAJNOJ010000150">
    <property type="protein sequence ID" value="CAF1203206.1"/>
    <property type="molecule type" value="Genomic_DNA"/>
</dbReference>
<keyword evidence="4" id="KW-1185">Reference proteome</keyword>